<reference evidence="9 10" key="1">
    <citation type="journal article" date="2020" name="IScience">
        <title>Genome Sequencing of the Endangered Kingdonia uniflora (Circaeasteraceae, Ranunculales) Reveals Potential Mechanisms of Evolutionary Specialization.</title>
        <authorList>
            <person name="Sun Y."/>
            <person name="Deng T."/>
            <person name="Zhang A."/>
            <person name="Moore M.J."/>
            <person name="Landis J.B."/>
            <person name="Lin N."/>
            <person name="Zhang H."/>
            <person name="Zhang X."/>
            <person name="Huang J."/>
            <person name="Zhang X."/>
            <person name="Sun H."/>
            <person name="Wang H."/>
        </authorList>
    </citation>
    <scope>NUCLEOTIDE SEQUENCE [LARGE SCALE GENOMIC DNA]</scope>
    <source>
        <strain evidence="9">TB1705</strain>
        <tissue evidence="9">Leaf</tissue>
    </source>
</reference>
<dbReference type="Proteomes" id="UP000541444">
    <property type="component" value="Unassembled WGS sequence"/>
</dbReference>
<dbReference type="InterPro" id="IPR029962">
    <property type="entry name" value="TBL"/>
</dbReference>
<evidence type="ECO:0000259" key="7">
    <source>
        <dbReference type="Pfam" id="PF13839"/>
    </source>
</evidence>
<sequence>MSILLWSLGITSIFSFYILYSPNPFRNINIPSKHPSTNDHQHQSLFLNPKSPLRVITPKQDLHGYKECDLFTGRWVHDPKGPLYTNWSCPTIPDSKNCRKHGREDVGYVHWRWKPDKCELPRFLPKTFFRIVQGKTMVFIGDSVARNHMESLLCLLSQEETPIDKYTDKEDRERTWFFPSYNFTLKVLWSKFLVNGDERVINGSSSGVFDLYLDKVEEKWAEKLNGLDYIIFSAGHWFYRPLNLYEEGKLIGCVYCDNPNVTHKDPDFALQRVFNASLKYINRCENCNSKLLTIVRTFTPAHFENGQWDTGGNCNRTSPYNNETPEREINLDNSEWKFRSAQLEAVERAKNEGEKRGKRFGSLDVTKAMFMRPDGHPDTHWDNRWMKGYSDCVHWCMPGPIDVWSDLLLAAMIKAGDF</sequence>
<evidence type="ECO:0000256" key="3">
    <source>
        <dbReference type="ARBA" id="ARBA00022692"/>
    </source>
</evidence>
<evidence type="ECO:0000256" key="6">
    <source>
        <dbReference type="ARBA" id="ARBA00023136"/>
    </source>
</evidence>
<keyword evidence="5" id="KW-1133">Transmembrane helix</keyword>
<keyword evidence="4" id="KW-0735">Signal-anchor</keyword>
<dbReference type="Pfam" id="PF14416">
    <property type="entry name" value="PMR5N"/>
    <property type="match status" value="1"/>
</dbReference>
<comment type="caution">
    <text evidence="9">The sequence shown here is derived from an EMBL/GenBank/DDBJ whole genome shotgun (WGS) entry which is preliminary data.</text>
</comment>
<gene>
    <name evidence="9" type="ORF">GIB67_004260</name>
</gene>
<evidence type="ECO:0000256" key="1">
    <source>
        <dbReference type="ARBA" id="ARBA00004167"/>
    </source>
</evidence>
<dbReference type="OrthoDB" id="630188at2759"/>
<name>A0A7J7MRC2_9MAGN</name>
<evidence type="ECO:0000313" key="9">
    <source>
        <dbReference type="EMBL" id="KAF6157322.1"/>
    </source>
</evidence>
<evidence type="ECO:0000259" key="8">
    <source>
        <dbReference type="Pfam" id="PF14416"/>
    </source>
</evidence>
<keyword evidence="10" id="KW-1185">Reference proteome</keyword>
<dbReference type="EMBL" id="JACGCM010001275">
    <property type="protein sequence ID" value="KAF6157322.1"/>
    <property type="molecule type" value="Genomic_DNA"/>
</dbReference>
<dbReference type="InterPro" id="IPR025846">
    <property type="entry name" value="TBL_N"/>
</dbReference>
<feature type="domain" description="Trichome birefringence-like C-terminal" evidence="7">
    <location>
        <begin position="120"/>
        <end position="410"/>
    </location>
</feature>
<protein>
    <recommendedName>
        <fullName evidence="11">Trichome birefringence-like N-terminal domain-containing protein</fullName>
    </recommendedName>
</protein>
<dbReference type="GO" id="GO:0016413">
    <property type="term" value="F:O-acetyltransferase activity"/>
    <property type="evidence" value="ECO:0007669"/>
    <property type="project" value="InterPro"/>
</dbReference>
<dbReference type="PANTHER" id="PTHR32285">
    <property type="entry name" value="PROTEIN TRICHOME BIREFRINGENCE-LIKE 9-RELATED"/>
    <property type="match status" value="1"/>
</dbReference>
<proteinExistence type="inferred from homology"/>
<dbReference type="GO" id="GO:0005794">
    <property type="term" value="C:Golgi apparatus"/>
    <property type="evidence" value="ECO:0007669"/>
    <property type="project" value="TreeGrafter"/>
</dbReference>
<keyword evidence="6" id="KW-0472">Membrane</keyword>
<evidence type="ECO:0000256" key="2">
    <source>
        <dbReference type="ARBA" id="ARBA00007727"/>
    </source>
</evidence>
<dbReference type="PANTHER" id="PTHR32285:SF28">
    <property type="entry name" value="XYLOGLUCAN O-ACETYLTRANSFERASE 2"/>
    <property type="match status" value="1"/>
</dbReference>
<organism evidence="9 10">
    <name type="scientific">Kingdonia uniflora</name>
    <dbReference type="NCBI Taxonomy" id="39325"/>
    <lineage>
        <taxon>Eukaryota</taxon>
        <taxon>Viridiplantae</taxon>
        <taxon>Streptophyta</taxon>
        <taxon>Embryophyta</taxon>
        <taxon>Tracheophyta</taxon>
        <taxon>Spermatophyta</taxon>
        <taxon>Magnoliopsida</taxon>
        <taxon>Ranunculales</taxon>
        <taxon>Circaeasteraceae</taxon>
        <taxon>Kingdonia</taxon>
    </lineage>
</organism>
<comment type="similarity">
    <text evidence="2">Belongs to the PC-esterase family. TBL subfamily.</text>
</comment>
<accession>A0A7J7MRC2</accession>
<keyword evidence="3" id="KW-0812">Transmembrane</keyword>
<dbReference type="AlphaFoldDB" id="A0A7J7MRC2"/>
<dbReference type="Pfam" id="PF13839">
    <property type="entry name" value="PC-Esterase"/>
    <property type="match status" value="1"/>
</dbReference>
<evidence type="ECO:0008006" key="11">
    <source>
        <dbReference type="Google" id="ProtNLM"/>
    </source>
</evidence>
<evidence type="ECO:0000256" key="5">
    <source>
        <dbReference type="ARBA" id="ARBA00022989"/>
    </source>
</evidence>
<evidence type="ECO:0000313" key="10">
    <source>
        <dbReference type="Proteomes" id="UP000541444"/>
    </source>
</evidence>
<dbReference type="GO" id="GO:0016020">
    <property type="term" value="C:membrane"/>
    <property type="evidence" value="ECO:0007669"/>
    <property type="project" value="UniProtKB-SubCell"/>
</dbReference>
<feature type="domain" description="Trichome birefringence-like N-terminal" evidence="8">
    <location>
        <begin position="66"/>
        <end position="119"/>
    </location>
</feature>
<evidence type="ECO:0000256" key="4">
    <source>
        <dbReference type="ARBA" id="ARBA00022968"/>
    </source>
</evidence>
<dbReference type="InterPro" id="IPR026057">
    <property type="entry name" value="TBL_C"/>
</dbReference>
<comment type="subcellular location">
    <subcellularLocation>
        <location evidence="1">Membrane</location>
        <topology evidence="1">Single-pass membrane protein</topology>
    </subcellularLocation>
</comment>